<reference evidence="13" key="1">
    <citation type="submission" date="2015-05" db="EMBL/GenBank/DDBJ databases">
        <authorList>
            <person name="Fogelqvist Johan"/>
        </authorList>
    </citation>
    <scope>NUCLEOTIDE SEQUENCE [LARGE SCALE GENOMIC DNA]</scope>
</reference>
<keyword evidence="6 9" id="KW-0119">Carbohydrate metabolism</keyword>
<dbReference type="EMBL" id="CVQH01022305">
    <property type="protein sequence ID" value="CRK32785.1"/>
    <property type="molecule type" value="Genomic_DNA"/>
</dbReference>
<dbReference type="PRINTS" id="PR00133">
    <property type="entry name" value="GLHYDRLASE3"/>
</dbReference>
<dbReference type="PANTHER" id="PTHR42715">
    <property type="entry name" value="BETA-GLUCOSIDASE"/>
    <property type="match status" value="1"/>
</dbReference>
<evidence type="ECO:0000256" key="10">
    <source>
        <dbReference type="SAM" id="MobiDB-lite"/>
    </source>
</evidence>
<dbReference type="InterPro" id="IPR011658">
    <property type="entry name" value="PA14_dom"/>
</dbReference>
<dbReference type="InterPro" id="IPR017853">
    <property type="entry name" value="GH"/>
</dbReference>
<evidence type="ECO:0000256" key="2">
    <source>
        <dbReference type="ARBA" id="ARBA00004987"/>
    </source>
</evidence>
<keyword evidence="4 9" id="KW-0378">Hydrolase</keyword>
<evidence type="ECO:0000313" key="13">
    <source>
        <dbReference type="Proteomes" id="UP000044602"/>
    </source>
</evidence>
<dbReference type="GO" id="GO:0030245">
    <property type="term" value="P:cellulose catabolic process"/>
    <property type="evidence" value="ECO:0007669"/>
    <property type="project" value="UniProtKB-UniPathway"/>
</dbReference>
<dbReference type="Pfam" id="PF14310">
    <property type="entry name" value="Fn3-like"/>
    <property type="match status" value="1"/>
</dbReference>
<dbReference type="PANTHER" id="PTHR42715:SF27">
    <property type="entry name" value="BETA-GLUCOSIDASE-RELATED"/>
    <property type="match status" value="1"/>
</dbReference>
<proteinExistence type="inferred from homology"/>
<dbReference type="SMART" id="SM00758">
    <property type="entry name" value="PA14"/>
    <property type="match status" value="1"/>
</dbReference>
<dbReference type="AlphaFoldDB" id="A0A0G4MFJ6"/>
<dbReference type="GO" id="GO:0008422">
    <property type="term" value="F:beta-glucosidase activity"/>
    <property type="evidence" value="ECO:0007669"/>
    <property type="project" value="UniProtKB-EC"/>
</dbReference>
<dbReference type="InterPro" id="IPR026891">
    <property type="entry name" value="Fn3-like"/>
</dbReference>
<comment type="similarity">
    <text evidence="3 9">Belongs to the glycosyl hydrolase 3 family.</text>
</comment>
<dbReference type="InterPro" id="IPR002772">
    <property type="entry name" value="Glyco_hydro_3_C"/>
</dbReference>
<feature type="region of interest" description="Disordered" evidence="10">
    <location>
        <begin position="1008"/>
        <end position="1043"/>
    </location>
</feature>
<feature type="compositionally biased region" description="Polar residues" evidence="10">
    <location>
        <begin position="1031"/>
        <end position="1043"/>
    </location>
</feature>
<feature type="compositionally biased region" description="Basic and acidic residues" evidence="10">
    <location>
        <begin position="852"/>
        <end position="861"/>
    </location>
</feature>
<keyword evidence="5" id="KW-0325">Glycoprotein</keyword>
<comment type="catalytic activity">
    <reaction evidence="1 9">
        <text>Hydrolysis of terminal, non-reducing beta-D-glucosyl residues with release of beta-D-glucose.</text>
        <dbReference type="EC" id="3.2.1.21"/>
    </reaction>
</comment>
<accession>A0A0G4MFJ6</accession>
<dbReference type="Pfam" id="PF07691">
    <property type="entry name" value="PA14"/>
    <property type="match status" value="1"/>
</dbReference>
<evidence type="ECO:0000259" key="11">
    <source>
        <dbReference type="PROSITE" id="PS51820"/>
    </source>
</evidence>
<feature type="region of interest" description="Disordered" evidence="10">
    <location>
        <begin position="931"/>
        <end position="951"/>
    </location>
</feature>
<dbReference type="Proteomes" id="UP000044602">
    <property type="component" value="Unassembled WGS sequence"/>
</dbReference>
<evidence type="ECO:0000256" key="4">
    <source>
        <dbReference type="ARBA" id="ARBA00022801"/>
    </source>
</evidence>
<organism evidence="12 13">
    <name type="scientific">Verticillium longisporum</name>
    <name type="common">Verticillium dahliae var. longisporum</name>
    <dbReference type="NCBI Taxonomy" id="100787"/>
    <lineage>
        <taxon>Eukaryota</taxon>
        <taxon>Fungi</taxon>
        <taxon>Dikarya</taxon>
        <taxon>Ascomycota</taxon>
        <taxon>Pezizomycotina</taxon>
        <taxon>Sordariomycetes</taxon>
        <taxon>Hypocreomycetidae</taxon>
        <taxon>Glomerellales</taxon>
        <taxon>Plectosphaerellaceae</taxon>
        <taxon>Verticillium</taxon>
    </lineage>
</organism>
<dbReference type="InterPro" id="IPR019800">
    <property type="entry name" value="Glyco_hydro_3_AS"/>
</dbReference>
<comment type="pathway">
    <text evidence="2 9">Glycan metabolism; cellulose degradation.</text>
</comment>
<feature type="domain" description="PA14" evidence="11">
    <location>
        <begin position="373"/>
        <end position="532"/>
    </location>
</feature>
<evidence type="ECO:0000256" key="9">
    <source>
        <dbReference type="RuleBase" id="RU361161"/>
    </source>
</evidence>
<dbReference type="InterPro" id="IPR036881">
    <property type="entry name" value="Glyco_hydro_3_C_sf"/>
</dbReference>
<sequence>MPGTIDVEALIKKLSVNEKIDLLTGLDYWHTRPLPEHGIPSIRLSDGPNGVRGTKFFDGVKAACFPCGTALGAAFNTTLLEEAGRKMGEETKLKGAHCLLSPAINMQRAPVCGRGFESIGEDPILAGLGAAALCRGIESTEVLSTPKHWICNDQEHRRNAVLSIVTERALREIYALPFQLTMRDADPGAIMTGYNGLNNAYCSENRDILDTILRKEWGWKGMIMSDWYGTYSTNDAVNAGLDLEMPGPSKFRGDLLKFNVATDKINEHTIDERARPILNFVKKAMALGIPENAPETTDDSPETAELLRRIGGETLVLLKNDRNGGGSAAVPAYYAITPFDGISQKLESPPCYAAGAYTNKLLPPLANVTKTASGEQGMTMKAYTKPPGTENRVVVDDRVLSRSEMLLSDYYNEKIEDKLWYAEFVGSSTAEEDCEFELGLIVCGSAKLFVNDELIIDNATKQRQGDAFLGTATVEEKSTIPLKKGETYNFRVEFASSPSSKLKSNNTAVGSGALRIGGCKVINAEEEIARAAALAKDADQVIICAGLNADWETEGYDRETIGLPGLQDELISTVAKANPNTIVVNQSGTPVTMPWLDNIAGLVQAWYGGNETGNVIADVLFGDVNPSGKLPLTFPRRLQDNPTFLNFRAESSRTLYGEDIYIGYRFYEFADRAVLFPFSHGLSYTSFSFSDISVAAVADGKLTVEVTVRNTGAVRGAEVVQVYVAPSQQARVNRPIKELKGFTKVALEPGQSERVTVEALTKYDAAAYWDESRHKWCVEADEYEVIVSDSSTISDKAVRGSFKIDETYWWIGLLNSLSCTKDMPYVMSPTPEPGSQPPSSSLALDKPVPRPPKSDARTREIRTQNRRRHYLEAHPEYLGSAEHEFADPVLYEKLVRQYQTPAEREAEGKRKGYSRVLEGDLLRGEARMAEIAQSTAEPSASSPGPPSFVDMATVDADLTAPADKDEARERWHQFLTRRFVHGHDDDFDYDKVDFNEAFDILERRDAEDAWFEDEEPGWASDRQSGDPEEQQPVQSGETGIQDF</sequence>
<dbReference type="Pfam" id="PF01915">
    <property type="entry name" value="Glyco_hydro_3_C"/>
    <property type="match status" value="1"/>
</dbReference>
<dbReference type="Gene3D" id="3.20.20.300">
    <property type="entry name" value="Glycoside hydrolase, family 3, N-terminal domain"/>
    <property type="match status" value="2"/>
</dbReference>
<dbReference type="InterPro" id="IPR013783">
    <property type="entry name" value="Ig-like_fold"/>
</dbReference>
<keyword evidence="8 9" id="KW-0624">Polysaccharide degradation</keyword>
<dbReference type="SMART" id="SM01217">
    <property type="entry name" value="Fn3_like"/>
    <property type="match status" value="1"/>
</dbReference>
<dbReference type="STRING" id="100787.A0A0G4MFJ6"/>
<dbReference type="SUPFAM" id="SSF52279">
    <property type="entry name" value="Beta-D-glucan exohydrolase, C-terminal domain"/>
    <property type="match status" value="1"/>
</dbReference>
<dbReference type="InterPro" id="IPR040233">
    <property type="entry name" value="CCD97-like_C"/>
</dbReference>
<dbReference type="InterPro" id="IPR001764">
    <property type="entry name" value="Glyco_hydro_3_N"/>
</dbReference>
<keyword evidence="13" id="KW-1185">Reference proteome</keyword>
<gene>
    <name evidence="12" type="ORF">BN1708_005889</name>
</gene>
<dbReference type="UniPathway" id="UPA00696"/>
<dbReference type="Gene3D" id="2.60.40.10">
    <property type="entry name" value="Immunoglobulins"/>
    <property type="match status" value="1"/>
</dbReference>
<evidence type="ECO:0000313" key="12">
    <source>
        <dbReference type="EMBL" id="CRK32785.1"/>
    </source>
</evidence>
<evidence type="ECO:0000256" key="3">
    <source>
        <dbReference type="ARBA" id="ARBA00005336"/>
    </source>
</evidence>
<dbReference type="EC" id="3.2.1.21" evidence="9"/>
<dbReference type="Pfam" id="PF09747">
    <property type="entry name" value="CCD97-like_C"/>
    <property type="match status" value="2"/>
</dbReference>
<dbReference type="InterPro" id="IPR037524">
    <property type="entry name" value="PA14/GLEYA"/>
</dbReference>
<feature type="region of interest" description="Disordered" evidence="10">
    <location>
        <begin position="827"/>
        <end position="861"/>
    </location>
</feature>
<dbReference type="PROSITE" id="PS00775">
    <property type="entry name" value="GLYCOSYL_HYDROL_F3"/>
    <property type="match status" value="1"/>
</dbReference>
<evidence type="ECO:0000256" key="7">
    <source>
        <dbReference type="ARBA" id="ARBA00023295"/>
    </source>
</evidence>
<dbReference type="InterPro" id="IPR050288">
    <property type="entry name" value="Cellulose_deg_GH3"/>
</dbReference>
<dbReference type="Gene3D" id="2.60.120.260">
    <property type="entry name" value="Galactose-binding domain-like"/>
    <property type="match status" value="1"/>
</dbReference>
<evidence type="ECO:0000256" key="8">
    <source>
        <dbReference type="ARBA" id="ARBA00023326"/>
    </source>
</evidence>
<protein>
    <recommendedName>
        <fullName evidence="9">beta-glucosidase</fullName>
        <ecNumber evidence="9">3.2.1.21</ecNumber>
    </recommendedName>
</protein>
<dbReference type="Pfam" id="PF00933">
    <property type="entry name" value="Glyco_hydro_3"/>
    <property type="match status" value="1"/>
</dbReference>
<name>A0A0G4MFJ6_VERLO</name>
<dbReference type="PROSITE" id="PS51820">
    <property type="entry name" value="PA14"/>
    <property type="match status" value="1"/>
</dbReference>
<evidence type="ECO:0000256" key="1">
    <source>
        <dbReference type="ARBA" id="ARBA00000448"/>
    </source>
</evidence>
<dbReference type="InterPro" id="IPR036962">
    <property type="entry name" value="Glyco_hydro_3_N_sf"/>
</dbReference>
<dbReference type="SUPFAM" id="SSF51445">
    <property type="entry name" value="(Trans)glycosidases"/>
    <property type="match status" value="1"/>
</dbReference>
<dbReference type="FunFam" id="2.60.40.10:FF:000495">
    <property type="entry name" value="Periplasmic beta-glucosidase"/>
    <property type="match status" value="1"/>
</dbReference>
<keyword evidence="7 9" id="KW-0326">Glycosidase</keyword>
<evidence type="ECO:0000256" key="5">
    <source>
        <dbReference type="ARBA" id="ARBA00023180"/>
    </source>
</evidence>
<evidence type="ECO:0000256" key="6">
    <source>
        <dbReference type="ARBA" id="ARBA00023277"/>
    </source>
</evidence>